<dbReference type="InterPro" id="IPR038732">
    <property type="entry name" value="HpyO/CreE_NAD-binding"/>
</dbReference>
<feature type="domain" description="FAD-dependent urate hydroxylase HpyO/Asp monooxygenase CreE-like FAD/NAD(P)-binding" evidence="1">
    <location>
        <begin position="7"/>
        <end position="157"/>
    </location>
</feature>
<dbReference type="SUPFAM" id="SSF51905">
    <property type="entry name" value="FAD/NAD(P)-binding domain"/>
    <property type="match status" value="1"/>
</dbReference>
<dbReference type="InterPro" id="IPR036188">
    <property type="entry name" value="FAD/NAD-bd_sf"/>
</dbReference>
<evidence type="ECO:0000313" key="2">
    <source>
        <dbReference type="EMBL" id="AOJ11837.1"/>
    </source>
</evidence>
<name>A0A1B4G7G9_9BURK</name>
<proteinExistence type="predicted"/>
<gene>
    <name evidence="2" type="ORF">WS71_19540</name>
</gene>
<dbReference type="Proteomes" id="UP000067711">
    <property type="component" value="Chromosome 1"/>
</dbReference>
<reference evidence="2 3" key="1">
    <citation type="submission" date="2015-12" db="EMBL/GenBank/DDBJ databases">
        <title>Diversity of Burkholderia near neighbor genomes.</title>
        <authorList>
            <person name="Sahl J."/>
            <person name="Wagner D."/>
            <person name="Keim P."/>
        </authorList>
    </citation>
    <scope>NUCLEOTIDE SEQUENCE [LARGE SCALE GENOMIC DNA]</scope>
    <source>
        <strain evidence="2 3">BDU8</strain>
    </source>
</reference>
<evidence type="ECO:0000259" key="1">
    <source>
        <dbReference type="Pfam" id="PF13454"/>
    </source>
</evidence>
<dbReference type="InterPro" id="IPR052189">
    <property type="entry name" value="L-asp_N-monooxygenase_NS-form"/>
</dbReference>
<dbReference type="EMBL" id="CP013389">
    <property type="protein sequence ID" value="AOJ11837.1"/>
    <property type="molecule type" value="Genomic_DNA"/>
</dbReference>
<dbReference type="Pfam" id="PF13454">
    <property type="entry name" value="NAD_binding_9"/>
    <property type="match status" value="1"/>
</dbReference>
<dbReference type="PANTHER" id="PTHR40254">
    <property type="entry name" value="BLR0577 PROTEIN"/>
    <property type="match status" value="1"/>
</dbReference>
<dbReference type="PANTHER" id="PTHR40254:SF1">
    <property type="entry name" value="BLR0577 PROTEIN"/>
    <property type="match status" value="1"/>
</dbReference>
<accession>A0A1B4G7G9</accession>
<dbReference type="RefSeq" id="WP_066494706.1">
    <property type="nucleotide sequence ID" value="NZ_CP013389.1"/>
</dbReference>
<organism evidence="2 3">
    <name type="scientific">Burkholderia mayonis</name>
    <dbReference type="NCBI Taxonomy" id="1385591"/>
    <lineage>
        <taxon>Bacteria</taxon>
        <taxon>Pseudomonadati</taxon>
        <taxon>Pseudomonadota</taxon>
        <taxon>Betaproteobacteria</taxon>
        <taxon>Burkholderiales</taxon>
        <taxon>Burkholderiaceae</taxon>
        <taxon>Burkholderia</taxon>
        <taxon>pseudomallei group</taxon>
    </lineage>
</organism>
<dbReference type="Gene3D" id="3.50.50.60">
    <property type="entry name" value="FAD/NAD(P)-binding domain"/>
    <property type="match status" value="1"/>
</dbReference>
<dbReference type="GO" id="GO:0016787">
    <property type="term" value="F:hydrolase activity"/>
    <property type="evidence" value="ECO:0007669"/>
    <property type="project" value="UniProtKB-KW"/>
</dbReference>
<protein>
    <submittedName>
        <fullName evidence="2">Hydroxyacylglutathione hydrolase</fullName>
    </submittedName>
</protein>
<evidence type="ECO:0000313" key="3">
    <source>
        <dbReference type="Proteomes" id="UP000067711"/>
    </source>
</evidence>
<keyword evidence="2" id="KW-0378">Hydrolase</keyword>
<sequence>MSTTTVAIIGAGFCGATLAMHLLRRPPVRPMRVLLINRSGAMARGVAYGTRALGHLLNVPAGRMSAMAGDDDDFYRYASGRDPRVARSSFAPRRLYGDYLETRLTEAIEQAGRDVEFRSVVGSAVRIAPADDGARGTITMDDGEVIHADRVVLSSGNEMRRDPFIAESQWGFYDSRAYVRDPWRLGALRDIAPDAPVLLVGSGLTMVDVVLDLRARGHTAPIYVVSRHGLLPQAHREMDAPPYYDDRLASRMLARADVRHYVRAVREAVHEAIRSGGDWRDVIGSLRAATPALWRQLPSDHRRRFLRHVRPYWDVHRHRCAPEPAARLHAEFERGGVVVMAGRVTGYVEHAAGVGVAVRRRGAAVEAHLEVGAVVNCTGPAPDFSGRAGSLLGNLYADGLIVPDAIGMGFGIGEDGAVLDRDGSPSAWLHYVGPLLQARDWEATAVPELRQYVKRLADTLLMPRSEGLLI</sequence>
<dbReference type="AlphaFoldDB" id="A0A1B4G7G9"/>